<dbReference type="SMART" id="SM00487">
    <property type="entry name" value="DEXDc"/>
    <property type="match status" value="1"/>
</dbReference>
<dbReference type="InterPro" id="IPR001841">
    <property type="entry name" value="Znf_RING"/>
</dbReference>
<dbReference type="GO" id="GO:0005524">
    <property type="term" value="F:ATP binding"/>
    <property type="evidence" value="ECO:0007669"/>
    <property type="project" value="UniProtKB-KW"/>
</dbReference>
<evidence type="ECO:0000259" key="10">
    <source>
        <dbReference type="PROSITE" id="PS50089"/>
    </source>
</evidence>
<proteinExistence type="inferred from homology"/>
<organism evidence="13 14">
    <name type="scientific">Fusarium proliferatum (strain ET1)</name>
    <name type="common">Orchid endophyte fungus</name>
    <dbReference type="NCBI Taxonomy" id="1227346"/>
    <lineage>
        <taxon>Eukaryota</taxon>
        <taxon>Fungi</taxon>
        <taxon>Dikarya</taxon>
        <taxon>Ascomycota</taxon>
        <taxon>Pezizomycotina</taxon>
        <taxon>Sordariomycetes</taxon>
        <taxon>Hypocreomycetidae</taxon>
        <taxon>Hypocreales</taxon>
        <taxon>Nectriaceae</taxon>
        <taxon>Fusarium</taxon>
        <taxon>Fusarium fujikuroi species complex</taxon>
    </lineage>
</organism>
<comment type="caution">
    <text evidence="13">The sequence shown here is derived from an EMBL/GenBank/DDBJ whole genome shotgun (WGS) entry which is preliminary data.</text>
</comment>
<evidence type="ECO:0000256" key="1">
    <source>
        <dbReference type="ARBA" id="ARBA00007025"/>
    </source>
</evidence>
<evidence type="ECO:0000256" key="2">
    <source>
        <dbReference type="ARBA" id="ARBA00022723"/>
    </source>
</evidence>
<dbReference type="Gene3D" id="3.40.50.300">
    <property type="entry name" value="P-loop containing nucleotide triphosphate hydrolases"/>
    <property type="match status" value="1"/>
</dbReference>
<reference evidence="14" key="1">
    <citation type="journal article" date="2016" name="Genome Biol. Evol.">
        <title>Comparative 'omics' of the Fusarium fujikuroi species complex highlights differences in genetic potential and metabolite synthesis.</title>
        <authorList>
            <person name="Niehaus E.-M."/>
            <person name="Muensterkoetter M."/>
            <person name="Proctor R.H."/>
            <person name="Brown D.W."/>
            <person name="Sharon A."/>
            <person name="Idan Y."/>
            <person name="Oren-Young L."/>
            <person name="Sieber C.M."/>
            <person name="Novak O."/>
            <person name="Pencik A."/>
            <person name="Tarkowska D."/>
            <person name="Hromadova K."/>
            <person name="Freeman S."/>
            <person name="Maymon M."/>
            <person name="Elazar M."/>
            <person name="Youssef S.A."/>
            <person name="El-Shabrawy E.S.M."/>
            <person name="Shalaby A.B.A."/>
            <person name="Houterman P."/>
            <person name="Brock N.L."/>
            <person name="Burkhardt I."/>
            <person name="Tsavkelova E.A."/>
            <person name="Dickschat J.S."/>
            <person name="Galuszka P."/>
            <person name="Gueldener U."/>
            <person name="Tudzynski B."/>
        </authorList>
    </citation>
    <scope>NUCLEOTIDE SEQUENCE [LARGE SCALE GENOMIC DNA]</scope>
    <source>
        <strain evidence="14">ET1</strain>
    </source>
</reference>
<keyword evidence="14" id="KW-1185">Reference proteome</keyword>
<keyword evidence="7" id="KW-0862">Zinc</keyword>
<dbReference type="CDD" id="cd18793">
    <property type="entry name" value="SF2_C_SNF"/>
    <property type="match status" value="1"/>
</dbReference>
<evidence type="ECO:0000259" key="12">
    <source>
        <dbReference type="PROSITE" id="PS51194"/>
    </source>
</evidence>
<dbReference type="VEuPathDB" id="FungiDB:FPRO_15875"/>
<evidence type="ECO:0000256" key="7">
    <source>
        <dbReference type="ARBA" id="ARBA00022833"/>
    </source>
</evidence>
<dbReference type="Pfam" id="PF00176">
    <property type="entry name" value="SNF2-rel_dom"/>
    <property type="match status" value="1"/>
</dbReference>
<name>A0A1L7WAA8_FUSPR</name>
<evidence type="ECO:0000256" key="3">
    <source>
        <dbReference type="ARBA" id="ARBA00022741"/>
    </source>
</evidence>
<keyword evidence="2" id="KW-0479">Metal-binding</keyword>
<feature type="domain" description="Helicase ATP-binding" evidence="11">
    <location>
        <begin position="363"/>
        <end position="542"/>
    </location>
</feature>
<dbReference type="RefSeq" id="XP_031090016.1">
    <property type="nucleotide sequence ID" value="XM_031224793.1"/>
</dbReference>
<dbReference type="PROSITE" id="PS51194">
    <property type="entry name" value="HELICASE_CTER"/>
    <property type="match status" value="1"/>
</dbReference>
<evidence type="ECO:0000256" key="8">
    <source>
        <dbReference type="ARBA" id="ARBA00022840"/>
    </source>
</evidence>
<protein>
    <submittedName>
        <fullName evidence="13">Related to promoter binding protein RUSH-1alpha</fullName>
    </submittedName>
</protein>
<dbReference type="PROSITE" id="PS00518">
    <property type="entry name" value="ZF_RING_1"/>
    <property type="match status" value="1"/>
</dbReference>
<dbReference type="SUPFAM" id="SSF52540">
    <property type="entry name" value="P-loop containing nucleoside triphosphate hydrolases"/>
    <property type="match status" value="2"/>
</dbReference>
<dbReference type="InterPro" id="IPR050628">
    <property type="entry name" value="SNF2_RAD54_helicase_TF"/>
</dbReference>
<feature type="domain" description="RING-type" evidence="10">
    <location>
        <begin position="681"/>
        <end position="736"/>
    </location>
</feature>
<dbReference type="GO" id="GO:0016787">
    <property type="term" value="F:hydrolase activity"/>
    <property type="evidence" value="ECO:0007669"/>
    <property type="project" value="UniProtKB-KW"/>
</dbReference>
<dbReference type="Gene3D" id="3.30.40.10">
    <property type="entry name" value="Zinc/RING finger domain, C3HC4 (zinc finger)"/>
    <property type="match status" value="1"/>
</dbReference>
<comment type="similarity">
    <text evidence="1">Belongs to the SNF2/RAD54 helicase family.</text>
</comment>
<keyword evidence="6" id="KW-0347">Helicase</keyword>
<evidence type="ECO:0000313" key="14">
    <source>
        <dbReference type="Proteomes" id="UP000183971"/>
    </source>
</evidence>
<dbReference type="InterPro" id="IPR017907">
    <property type="entry name" value="Znf_RING_CS"/>
</dbReference>
<dbReference type="InterPro" id="IPR013083">
    <property type="entry name" value="Znf_RING/FYVE/PHD"/>
</dbReference>
<dbReference type="Gene3D" id="3.40.50.10810">
    <property type="entry name" value="Tandem AAA-ATPase domain"/>
    <property type="match status" value="1"/>
</dbReference>
<dbReference type="AlphaFoldDB" id="A0A1L7WAA8"/>
<dbReference type="InterPro" id="IPR001650">
    <property type="entry name" value="Helicase_C-like"/>
</dbReference>
<dbReference type="PANTHER" id="PTHR45626">
    <property type="entry name" value="TRANSCRIPTION TERMINATION FACTOR 2-RELATED"/>
    <property type="match status" value="1"/>
</dbReference>
<dbReference type="InterPro" id="IPR049730">
    <property type="entry name" value="SNF2/RAD54-like_C"/>
</dbReference>
<gene>
    <name evidence="13" type="ORF">FPRO_15875</name>
</gene>
<evidence type="ECO:0000256" key="5">
    <source>
        <dbReference type="ARBA" id="ARBA00022801"/>
    </source>
</evidence>
<dbReference type="CDD" id="cd18008">
    <property type="entry name" value="DEXDc_SHPRH-like"/>
    <property type="match status" value="1"/>
</dbReference>
<dbReference type="SMART" id="SM00490">
    <property type="entry name" value="HELICc"/>
    <property type="match status" value="1"/>
</dbReference>
<dbReference type="PROSITE" id="PS51192">
    <property type="entry name" value="HELICASE_ATP_BIND_1"/>
    <property type="match status" value="1"/>
</dbReference>
<dbReference type="InterPro" id="IPR000330">
    <property type="entry name" value="SNF2_N"/>
</dbReference>
<sequence>MAYYQTDLLEQVDNSQNNSSESSKDSTCVEPFPSLPITDFWETIFQPDLSITGDFFDGTWPIFDTDGAGTSWGNMQEWADSLFPLDPCENLTPLLTEDDTEQSEGSRLCCYGMVPDVPIKLVGDMRDLQSKINPCLPYQMFTISKHFQYFMLKLTDGSIFAQINELACKGIAESQKVASIESIAFVDTKLLQHVFSRAKKPSEATLKVEVNLYGSVNDAGLVGATLCSQKMFLQDPEHGAENIEYWNPHVIRFPGVEEPTSSLTDHGIQSTKYKSSQALVDGINDHNHVILTIYQSLVRSRDLDTRRTGNMVRTALLPHQAKAVSFMMQREQGPTPPEFSLWTQERNVLTTLYRHRITGAESTDRRAELGGGILADDMGMGKSLSTLALIAENLPLAHSWFQDIPAGSSKALSRATLVIVPSTLIMNSWETQITLHIDKSVKTGKYYGKDRNSKVNEYLDLDIVFTTYHTIAYSMNKQDSLVFRIKWFRIVLDEAHMIRRRETTLYQAASQLSAAYRWCLTATPIQNHLEDLGSLLAFLRTSELEHKAAFRKHIVLPFSDDITAALKRVAILLDSICLRRTQELLHLPQVLEKHHYIELQESERRQYDQTLVNMASLIKAKASLGPEKRNGFGIFQAQLQLRLLCNHGTFQKPFKDNDHRDKKAEREDFLYSLGSNAQITCSLCGIPIPAFDLLCGSESYNHPCGHKLCQECILQNNEAGAFLEDRFLTRPCPLCKGMIKESYSSSSQSIPGELDGGHFNPEGYSSKMNALIQDLEKSPHGIKSIVFSCWTRTLDLVSVHLRQKKIPFQRIDGGQVLSQRQANMDRFVKYKEYPVLLMSTGVGAFGLNLTAASYVFIMEPQWNPSVESQAIGRVARLGQNKEVTIVHYIVRGTVEVKIHSQQIRKLELAKVGFQEKEE</sequence>
<keyword evidence="5" id="KW-0378">Hydrolase</keyword>
<accession>A0A1L7WAA8</accession>
<dbReference type="InterPro" id="IPR038718">
    <property type="entry name" value="SNF2-like_sf"/>
</dbReference>
<dbReference type="GO" id="GO:0005634">
    <property type="term" value="C:nucleus"/>
    <property type="evidence" value="ECO:0007669"/>
    <property type="project" value="TreeGrafter"/>
</dbReference>
<dbReference type="PROSITE" id="PS50089">
    <property type="entry name" value="ZF_RING_2"/>
    <property type="match status" value="1"/>
</dbReference>
<keyword evidence="4 9" id="KW-0863">Zinc-finger</keyword>
<dbReference type="Proteomes" id="UP000183971">
    <property type="component" value="Unassembled WGS sequence"/>
</dbReference>
<dbReference type="PANTHER" id="PTHR45626:SF52">
    <property type="entry name" value="SINGLE-STRANDED DNA-DEPENDENT ATPASE (EUROFUNG)"/>
    <property type="match status" value="1"/>
</dbReference>
<evidence type="ECO:0000256" key="4">
    <source>
        <dbReference type="ARBA" id="ARBA00022771"/>
    </source>
</evidence>
<dbReference type="SUPFAM" id="SSF57850">
    <property type="entry name" value="RING/U-box"/>
    <property type="match status" value="1"/>
</dbReference>
<dbReference type="GeneID" id="42060730"/>
<dbReference type="GO" id="GO:0004386">
    <property type="term" value="F:helicase activity"/>
    <property type="evidence" value="ECO:0007669"/>
    <property type="project" value="UniProtKB-KW"/>
</dbReference>
<dbReference type="GO" id="GO:0008094">
    <property type="term" value="F:ATP-dependent activity, acting on DNA"/>
    <property type="evidence" value="ECO:0007669"/>
    <property type="project" value="TreeGrafter"/>
</dbReference>
<feature type="domain" description="Helicase C-terminal" evidence="12">
    <location>
        <begin position="767"/>
        <end position="918"/>
    </location>
</feature>
<evidence type="ECO:0000259" key="11">
    <source>
        <dbReference type="PROSITE" id="PS51192"/>
    </source>
</evidence>
<evidence type="ECO:0000256" key="9">
    <source>
        <dbReference type="PROSITE-ProRule" id="PRU00175"/>
    </source>
</evidence>
<dbReference type="GO" id="GO:0006281">
    <property type="term" value="P:DNA repair"/>
    <property type="evidence" value="ECO:0007669"/>
    <property type="project" value="TreeGrafter"/>
</dbReference>
<dbReference type="Pfam" id="PF00271">
    <property type="entry name" value="Helicase_C"/>
    <property type="match status" value="1"/>
</dbReference>
<dbReference type="GO" id="GO:0008270">
    <property type="term" value="F:zinc ion binding"/>
    <property type="evidence" value="ECO:0007669"/>
    <property type="project" value="UniProtKB-KW"/>
</dbReference>
<dbReference type="InterPro" id="IPR027417">
    <property type="entry name" value="P-loop_NTPase"/>
</dbReference>
<evidence type="ECO:0000256" key="6">
    <source>
        <dbReference type="ARBA" id="ARBA00022806"/>
    </source>
</evidence>
<evidence type="ECO:0000313" key="13">
    <source>
        <dbReference type="EMBL" id="CZR49516.1"/>
    </source>
</evidence>
<keyword evidence="8" id="KW-0067">ATP-binding</keyword>
<dbReference type="InterPro" id="IPR014001">
    <property type="entry name" value="Helicase_ATP-bd"/>
</dbReference>
<keyword evidence="3" id="KW-0547">Nucleotide-binding</keyword>
<dbReference type="EMBL" id="FJOF01000017">
    <property type="protein sequence ID" value="CZR49516.1"/>
    <property type="molecule type" value="Genomic_DNA"/>
</dbReference>